<proteinExistence type="predicted"/>
<dbReference type="AlphaFoldDB" id="A0A6G1DXE6"/>
<comment type="caution">
    <text evidence="1">The sequence shown here is derived from an EMBL/GenBank/DDBJ whole genome shotgun (WGS) entry which is preliminary data.</text>
</comment>
<reference evidence="1 2" key="1">
    <citation type="submission" date="2019-11" db="EMBL/GenBank/DDBJ databases">
        <title>Whole genome sequence of Oryza granulata.</title>
        <authorList>
            <person name="Li W."/>
        </authorList>
    </citation>
    <scope>NUCLEOTIDE SEQUENCE [LARGE SCALE GENOMIC DNA]</scope>
    <source>
        <strain evidence="2">cv. Menghai</strain>
        <tissue evidence="1">Leaf</tissue>
    </source>
</reference>
<protein>
    <submittedName>
        <fullName evidence="1">Uncharacterized protein</fullName>
    </submittedName>
</protein>
<accession>A0A6G1DXE6</accession>
<evidence type="ECO:0000313" key="2">
    <source>
        <dbReference type="Proteomes" id="UP000479710"/>
    </source>
</evidence>
<keyword evidence="2" id="KW-1185">Reference proteome</keyword>
<organism evidence="1 2">
    <name type="scientific">Oryza meyeriana var. granulata</name>
    <dbReference type="NCBI Taxonomy" id="110450"/>
    <lineage>
        <taxon>Eukaryota</taxon>
        <taxon>Viridiplantae</taxon>
        <taxon>Streptophyta</taxon>
        <taxon>Embryophyta</taxon>
        <taxon>Tracheophyta</taxon>
        <taxon>Spermatophyta</taxon>
        <taxon>Magnoliopsida</taxon>
        <taxon>Liliopsida</taxon>
        <taxon>Poales</taxon>
        <taxon>Poaceae</taxon>
        <taxon>BOP clade</taxon>
        <taxon>Oryzoideae</taxon>
        <taxon>Oryzeae</taxon>
        <taxon>Oryzinae</taxon>
        <taxon>Oryza</taxon>
        <taxon>Oryza meyeriana</taxon>
    </lineage>
</organism>
<name>A0A6G1DXE6_9ORYZ</name>
<dbReference type="Proteomes" id="UP000479710">
    <property type="component" value="Unassembled WGS sequence"/>
</dbReference>
<dbReference type="EMBL" id="SPHZ02000005">
    <property type="protein sequence ID" value="KAF0917278.1"/>
    <property type="molecule type" value="Genomic_DNA"/>
</dbReference>
<evidence type="ECO:0000313" key="1">
    <source>
        <dbReference type="EMBL" id="KAF0917278.1"/>
    </source>
</evidence>
<sequence>MVASGIHDGDGDGDGAALWRDGTRFGGLCSPAWHRVEHMVGDVAPPGEGDEHMAACGWASTRLAWVWVLDGNG</sequence>
<gene>
    <name evidence="1" type="ORF">E2562_017454</name>
</gene>